<dbReference type="RefSeq" id="WP_344609287.1">
    <property type="nucleotide sequence ID" value="NZ_BAAAHE010000050.1"/>
</dbReference>
<name>A0ABN1HCF8_9ACTN</name>
<evidence type="ECO:0000313" key="1">
    <source>
        <dbReference type="EMBL" id="GAA0636680.1"/>
    </source>
</evidence>
<sequence>MGAIVLADETKQRGYQLVAVSVGSSSEVAHLRAVVRGLVLSGQARLHMKKESEPRKRLVASAIVATGYTAVVYNAGRSRRTELEARAACLSALVDDLAGTAAPLLVLEQDDSLLSWDRQRLVELSRTYPGLRYEHRRAREEPALAIPDAIAWCWAKGGDWRRRIAPAVSQVRLV</sequence>
<evidence type="ECO:0000313" key="2">
    <source>
        <dbReference type="Proteomes" id="UP001500957"/>
    </source>
</evidence>
<comment type="caution">
    <text evidence="1">The sequence shown here is derived from an EMBL/GenBank/DDBJ whole genome shotgun (WGS) entry which is preliminary data.</text>
</comment>
<proteinExistence type="predicted"/>
<keyword evidence="2" id="KW-1185">Reference proteome</keyword>
<protein>
    <submittedName>
        <fullName evidence="1">Uncharacterized protein</fullName>
    </submittedName>
</protein>
<accession>A0ABN1HCF8</accession>
<organism evidence="1 2">
    <name type="scientific">Sporichthya brevicatena</name>
    <dbReference type="NCBI Taxonomy" id="171442"/>
    <lineage>
        <taxon>Bacteria</taxon>
        <taxon>Bacillati</taxon>
        <taxon>Actinomycetota</taxon>
        <taxon>Actinomycetes</taxon>
        <taxon>Sporichthyales</taxon>
        <taxon>Sporichthyaceae</taxon>
        <taxon>Sporichthya</taxon>
    </lineage>
</organism>
<gene>
    <name evidence="1" type="ORF">GCM10009547_46250</name>
</gene>
<dbReference type="Proteomes" id="UP001500957">
    <property type="component" value="Unassembled WGS sequence"/>
</dbReference>
<dbReference type="EMBL" id="BAAAHE010000050">
    <property type="protein sequence ID" value="GAA0636680.1"/>
    <property type="molecule type" value="Genomic_DNA"/>
</dbReference>
<reference evidence="1 2" key="1">
    <citation type="journal article" date="2019" name="Int. J. Syst. Evol. Microbiol.">
        <title>The Global Catalogue of Microorganisms (GCM) 10K type strain sequencing project: providing services to taxonomists for standard genome sequencing and annotation.</title>
        <authorList>
            <consortium name="The Broad Institute Genomics Platform"/>
            <consortium name="The Broad Institute Genome Sequencing Center for Infectious Disease"/>
            <person name="Wu L."/>
            <person name="Ma J."/>
        </authorList>
    </citation>
    <scope>NUCLEOTIDE SEQUENCE [LARGE SCALE GENOMIC DNA]</scope>
    <source>
        <strain evidence="1 2">JCM 10671</strain>
    </source>
</reference>